<sequence length="335" mass="34369">MSTDTAPGAAPLRLGTRASLLARTQSGTVADAVRAATGREVELVPITTDGDVLTGPLAQLGGTGVFVAALRDALLRGECDFVVHSMKDLPTGAVDGLTIGAVPHRAPVRDVLCTRDGSPLDALPHGAVVGSGSPRRVAQLLRRRPDLVVRGIRGNVDTRLRKVDEGEYDAVVLAEAGLTRIGRTDRISERFDADGWPPSAGQGALAVEVRTGVEGDDSAAVRDAVARITDADAEVTALLERAVLRRLEAGCAAPVGIAATLEAEAGADADADADRVALVAEVYALDGARAVRVTHDLARAEVADDAGRAAAAERVVADLLARGAGELADLAGSGR</sequence>
<comment type="miscellaneous">
    <text evidence="7">The porphobilinogen subunits are added to the dipyrromethane group.</text>
</comment>
<dbReference type="SUPFAM" id="SSF54782">
    <property type="entry name" value="Porphobilinogen deaminase (hydroxymethylbilane synthase), C-terminal domain"/>
    <property type="match status" value="1"/>
</dbReference>
<reference evidence="10 11" key="1">
    <citation type="submission" date="2019-06" db="EMBL/GenBank/DDBJ databases">
        <title>Sequencing the genomes of 1000 actinobacteria strains.</title>
        <authorList>
            <person name="Klenk H.-P."/>
        </authorList>
    </citation>
    <scope>NUCLEOTIDE SEQUENCE [LARGE SCALE GENOMIC DNA]</scope>
    <source>
        <strain evidence="10 11">DSM 20427</strain>
    </source>
</reference>
<dbReference type="InterPro" id="IPR036803">
    <property type="entry name" value="Porphobilinogen_deaminase_C_sf"/>
</dbReference>
<evidence type="ECO:0000256" key="6">
    <source>
        <dbReference type="ARBA" id="ARBA00048169"/>
    </source>
</evidence>
<dbReference type="InterPro" id="IPR000860">
    <property type="entry name" value="HemC"/>
</dbReference>
<dbReference type="HAMAP" id="MF_00260">
    <property type="entry name" value="Porphobil_deam"/>
    <property type="match status" value="1"/>
</dbReference>
<evidence type="ECO:0000259" key="8">
    <source>
        <dbReference type="Pfam" id="PF01379"/>
    </source>
</evidence>
<accession>A0A4Y3URZ5</accession>
<dbReference type="Pfam" id="PF03900">
    <property type="entry name" value="Porphobil_deamC"/>
    <property type="match status" value="1"/>
</dbReference>
<keyword evidence="11" id="KW-1185">Reference proteome</keyword>
<comment type="similarity">
    <text evidence="2 7">Belongs to the HMBS family.</text>
</comment>
<protein>
    <recommendedName>
        <fullName evidence="7">Porphobilinogen deaminase</fullName>
        <shortName evidence="7">PBG</shortName>
        <ecNumber evidence="7">2.5.1.61</ecNumber>
    </recommendedName>
    <alternativeName>
        <fullName evidence="7">Hydroxymethylbilane synthase</fullName>
        <shortName evidence="7">HMBS</shortName>
    </alternativeName>
    <alternativeName>
        <fullName evidence="7">Pre-uroporphyrinogen synthase</fullName>
    </alternativeName>
</protein>
<proteinExistence type="inferred from homology"/>
<feature type="domain" description="Porphobilinogen deaminase N-terminal" evidence="8">
    <location>
        <begin position="12"/>
        <end position="212"/>
    </location>
</feature>
<dbReference type="Gene3D" id="3.30.160.40">
    <property type="entry name" value="Porphobilinogen deaminase, C-terminal domain"/>
    <property type="match status" value="1"/>
</dbReference>
<dbReference type="PANTHER" id="PTHR11557:SF0">
    <property type="entry name" value="PORPHOBILINOGEN DEAMINASE"/>
    <property type="match status" value="1"/>
</dbReference>
<comment type="cofactor">
    <cofactor evidence="7">
        <name>dipyrromethane</name>
        <dbReference type="ChEBI" id="CHEBI:60342"/>
    </cofactor>
    <text evidence="7">Binds 1 dipyrromethane group covalently.</text>
</comment>
<dbReference type="InterPro" id="IPR022419">
    <property type="entry name" value="Porphobilin_deaminase_cofac_BS"/>
</dbReference>
<dbReference type="EC" id="2.5.1.61" evidence="7"/>
<dbReference type="GO" id="GO:0006782">
    <property type="term" value="P:protoporphyrinogen IX biosynthetic process"/>
    <property type="evidence" value="ECO:0007669"/>
    <property type="project" value="UniProtKB-UniRule"/>
</dbReference>
<keyword evidence="5 7" id="KW-0627">Porphyrin biosynthesis</keyword>
<evidence type="ECO:0000313" key="11">
    <source>
        <dbReference type="Proteomes" id="UP000319804"/>
    </source>
</evidence>
<dbReference type="GO" id="GO:0005737">
    <property type="term" value="C:cytoplasm"/>
    <property type="evidence" value="ECO:0007669"/>
    <property type="project" value="UniProtKB-UniRule"/>
</dbReference>
<dbReference type="RefSeq" id="WP_141380869.1">
    <property type="nucleotide sequence ID" value="NZ_BJNA01000036.1"/>
</dbReference>
<evidence type="ECO:0000256" key="7">
    <source>
        <dbReference type="HAMAP-Rule" id="MF_00260"/>
    </source>
</evidence>
<dbReference type="Proteomes" id="UP000319804">
    <property type="component" value="Unassembled WGS sequence"/>
</dbReference>
<feature type="modified residue" description="S-(dipyrrolylmethanemethyl)cysteine" evidence="7">
    <location>
        <position position="251"/>
    </location>
</feature>
<comment type="function">
    <text evidence="1 7">Tetrapolymerization of the monopyrrole PBG into the hydroxymethylbilane pre-uroporphyrinogen in several discrete steps.</text>
</comment>
<dbReference type="InterPro" id="IPR022417">
    <property type="entry name" value="Porphobilin_deaminase_N"/>
</dbReference>
<name>A0A4Y3URZ5_9MICO</name>
<comment type="subunit">
    <text evidence="3 7">Monomer.</text>
</comment>
<dbReference type="AlphaFoldDB" id="A0A4Y3URZ5"/>
<organism evidence="10 11">
    <name type="scientific">Microbacterium lacticum</name>
    <dbReference type="NCBI Taxonomy" id="33885"/>
    <lineage>
        <taxon>Bacteria</taxon>
        <taxon>Bacillati</taxon>
        <taxon>Actinomycetota</taxon>
        <taxon>Actinomycetes</taxon>
        <taxon>Micrococcales</taxon>
        <taxon>Microbacteriaceae</taxon>
        <taxon>Microbacterium</taxon>
    </lineage>
</organism>
<gene>
    <name evidence="7" type="primary">hemC</name>
    <name evidence="10" type="ORF">FHX68_1137</name>
</gene>
<dbReference type="PANTHER" id="PTHR11557">
    <property type="entry name" value="PORPHOBILINOGEN DEAMINASE"/>
    <property type="match status" value="1"/>
</dbReference>
<evidence type="ECO:0000256" key="1">
    <source>
        <dbReference type="ARBA" id="ARBA00002869"/>
    </source>
</evidence>
<evidence type="ECO:0000256" key="5">
    <source>
        <dbReference type="ARBA" id="ARBA00023244"/>
    </source>
</evidence>
<evidence type="ECO:0000256" key="2">
    <source>
        <dbReference type="ARBA" id="ARBA00005638"/>
    </source>
</evidence>
<dbReference type="NCBIfam" id="TIGR00212">
    <property type="entry name" value="hemC"/>
    <property type="match status" value="1"/>
</dbReference>
<evidence type="ECO:0000256" key="4">
    <source>
        <dbReference type="ARBA" id="ARBA00022679"/>
    </source>
</evidence>
<dbReference type="FunFam" id="3.40.190.10:FF:000005">
    <property type="entry name" value="Porphobilinogen deaminase"/>
    <property type="match status" value="1"/>
</dbReference>
<evidence type="ECO:0000313" key="10">
    <source>
        <dbReference type="EMBL" id="TQN01001.1"/>
    </source>
</evidence>
<comment type="catalytic activity">
    <reaction evidence="6 7">
        <text>4 porphobilinogen + H2O = hydroxymethylbilane + 4 NH4(+)</text>
        <dbReference type="Rhea" id="RHEA:13185"/>
        <dbReference type="ChEBI" id="CHEBI:15377"/>
        <dbReference type="ChEBI" id="CHEBI:28938"/>
        <dbReference type="ChEBI" id="CHEBI:57845"/>
        <dbReference type="ChEBI" id="CHEBI:58126"/>
        <dbReference type="EC" id="2.5.1.61"/>
    </reaction>
</comment>
<dbReference type="OrthoDB" id="9810298at2"/>
<evidence type="ECO:0000256" key="3">
    <source>
        <dbReference type="ARBA" id="ARBA00011245"/>
    </source>
</evidence>
<dbReference type="Pfam" id="PF01379">
    <property type="entry name" value="Porphobil_deam"/>
    <property type="match status" value="1"/>
</dbReference>
<evidence type="ECO:0000259" key="9">
    <source>
        <dbReference type="Pfam" id="PF03900"/>
    </source>
</evidence>
<feature type="domain" description="Porphobilinogen deaminase C-terminal" evidence="9">
    <location>
        <begin position="236"/>
        <end position="294"/>
    </location>
</feature>
<dbReference type="EMBL" id="VFPS01000001">
    <property type="protein sequence ID" value="TQN01001.1"/>
    <property type="molecule type" value="Genomic_DNA"/>
</dbReference>
<dbReference type="SUPFAM" id="SSF53850">
    <property type="entry name" value="Periplasmic binding protein-like II"/>
    <property type="match status" value="1"/>
</dbReference>
<dbReference type="Gene3D" id="3.40.190.10">
    <property type="entry name" value="Periplasmic binding protein-like II"/>
    <property type="match status" value="2"/>
</dbReference>
<dbReference type="GO" id="GO:0004418">
    <property type="term" value="F:hydroxymethylbilane synthase activity"/>
    <property type="evidence" value="ECO:0007669"/>
    <property type="project" value="UniProtKB-UniRule"/>
</dbReference>
<dbReference type="PIRSF" id="PIRSF001438">
    <property type="entry name" value="4pyrrol_synth_OHMeBilane_synth"/>
    <property type="match status" value="1"/>
</dbReference>
<keyword evidence="4 7" id="KW-0808">Transferase</keyword>
<dbReference type="InterPro" id="IPR022418">
    <property type="entry name" value="Porphobilinogen_deaminase_C"/>
</dbReference>
<dbReference type="PRINTS" id="PR00151">
    <property type="entry name" value="PORPHBDMNASE"/>
</dbReference>
<dbReference type="PROSITE" id="PS00533">
    <property type="entry name" value="PORPHOBILINOGEN_DEAM"/>
    <property type="match status" value="1"/>
</dbReference>
<comment type="caution">
    <text evidence="10">The sequence shown here is derived from an EMBL/GenBank/DDBJ whole genome shotgun (WGS) entry which is preliminary data.</text>
</comment>